<reference evidence="6 7" key="1">
    <citation type="submission" date="2019-08" db="EMBL/GenBank/DDBJ databases">
        <authorList>
            <person name="Liang Q."/>
        </authorList>
    </citation>
    <scope>NUCLEOTIDE SEQUENCE [LARGE SCALE GENOMIC DNA]</scope>
    <source>
        <strain evidence="6 7">V1718</strain>
    </source>
</reference>
<dbReference type="InterPro" id="IPR000719">
    <property type="entry name" value="Prot_kinase_dom"/>
</dbReference>
<dbReference type="Gene3D" id="1.10.510.10">
    <property type="entry name" value="Transferase(Phosphotransferase) domain 1"/>
    <property type="match status" value="1"/>
</dbReference>
<dbReference type="InterPro" id="IPR011009">
    <property type="entry name" value="Kinase-like_dom_sf"/>
</dbReference>
<proteinExistence type="predicted"/>
<keyword evidence="1" id="KW-0808">Transferase</keyword>
<dbReference type="GO" id="GO:0005524">
    <property type="term" value="F:ATP binding"/>
    <property type="evidence" value="ECO:0007669"/>
    <property type="project" value="UniProtKB-KW"/>
</dbReference>
<dbReference type="OrthoDB" id="9801841at2"/>
<dbReference type="EMBL" id="CP042467">
    <property type="protein sequence ID" value="QED25675.1"/>
    <property type="molecule type" value="Genomic_DNA"/>
</dbReference>
<organism evidence="6 7">
    <name type="scientific">Microvenator marinus</name>
    <dbReference type="NCBI Taxonomy" id="2600177"/>
    <lineage>
        <taxon>Bacteria</taxon>
        <taxon>Deltaproteobacteria</taxon>
        <taxon>Bradymonadales</taxon>
        <taxon>Microvenatoraceae</taxon>
        <taxon>Microvenator</taxon>
    </lineage>
</organism>
<keyword evidence="7" id="KW-1185">Reference proteome</keyword>
<feature type="domain" description="Protein kinase" evidence="5">
    <location>
        <begin position="12"/>
        <end position="314"/>
    </location>
</feature>
<evidence type="ECO:0000256" key="4">
    <source>
        <dbReference type="ARBA" id="ARBA00022840"/>
    </source>
</evidence>
<evidence type="ECO:0000256" key="1">
    <source>
        <dbReference type="ARBA" id="ARBA00022679"/>
    </source>
</evidence>
<dbReference type="GO" id="GO:0004674">
    <property type="term" value="F:protein serine/threonine kinase activity"/>
    <property type="evidence" value="ECO:0007669"/>
    <property type="project" value="TreeGrafter"/>
</dbReference>
<dbReference type="Pfam" id="PF00069">
    <property type="entry name" value="Pkinase"/>
    <property type="match status" value="1"/>
</dbReference>
<keyword evidence="3" id="KW-0418">Kinase</keyword>
<name>A0A5B8XJE6_9DELT</name>
<dbReference type="KEGG" id="bbae:FRD01_00025"/>
<accession>A0A5B8XJE6</accession>
<protein>
    <recommendedName>
        <fullName evidence="5">Protein kinase domain-containing protein</fullName>
    </recommendedName>
</protein>
<dbReference type="SUPFAM" id="SSF56112">
    <property type="entry name" value="Protein kinase-like (PK-like)"/>
    <property type="match status" value="1"/>
</dbReference>
<evidence type="ECO:0000259" key="5">
    <source>
        <dbReference type="PROSITE" id="PS50011"/>
    </source>
</evidence>
<dbReference type="AlphaFoldDB" id="A0A5B8XJE6"/>
<keyword evidence="2" id="KW-0547">Nucleotide-binding</keyword>
<keyword evidence="4" id="KW-0067">ATP-binding</keyword>
<dbReference type="PANTHER" id="PTHR43289">
    <property type="entry name" value="MITOGEN-ACTIVATED PROTEIN KINASE KINASE KINASE 20-RELATED"/>
    <property type="match status" value="1"/>
</dbReference>
<dbReference type="InterPro" id="IPR008271">
    <property type="entry name" value="Ser/Thr_kinase_AS"/>
</dbReference>
<evidence type="ECO:0000256" key="2">
    <source>
        <dbReference type="ARBA" id="ARBA00022741"/>
    </source>
</evidence>
<dbReference type="Gene3D" id="3.30.200.20">
    <property type="entry name" value="Phosphorylase Kinase, domain 1"/>
    <property type="match status" value="1"/>
</dbReference>
<sequence>MKFPFLLDDRYQVERVFADSGGMGIIYFARDTRCADNPVLVKTTRYDSGPRARNLRYTLQEGVDFITKTRKILEWERKVLVRFRNEGIPNIPSANHWVLAKSTTLDASYEGRVGAWSVPEEVLNTEPYLVMEMISGAPLESRMVQPDFRANLEENLLTLSREILTILIRMHRPTQIGSSKGIFLYQDLKPANVIVSGDDYFSLIDFGATTLKLGEKTTEPTAGCITPGYSAPEAGNGREAYIDERFDIYTLGATLWHAITLEDPRMKGEFPVLDPDICLKHGCSVNFAAILRRALARRPDDRYASAAAMRKDVMEELRRLRA</sequence>
<dbReference type="Proteomes" id="UP000321595">
    <property type="component" value="Chromosome"/>
</dbReference>
<dbReference type="RefSeq" id="WP_146956463.1">
    <property type="nucleotide sequence ID" value="NZ_CP042467.1"/>
</dbReference>
<dbReference type="PANTHER" id="PTHR43289:SF6">
    <property type="entry name" value="SERINE_THREONINE-PROTEIN KINASE NEKL-3"/>
    <property type="match status" value="1"/>
</dbReference>
<evidence type="ECO:0000313" key="6">
    <source>
        <dbReference type="EMBL" id="QED25675.1"/>
    </source>
</evidence>
<evidence type="ECO:0000256" key="3">
    <source>
        <dbReference type="ARBA" id="ARBA00022777"/>
    </source>
</evidence>
<dbReference type="PROSITE" id="PS00108">
    <property type="entry name" value="PROTEIN_KINASE_ST"/>
    <property type="match status" value="1"/>
</dbReference>
<evidence type="ECO:0000313" key="7">
    <source>
        <dbReference type="Proteomes" id="UP000321595"/>
    </source>
</evidence>
<gene>
    <name evidence="6" type="ORF">FRD01_00025</name>
</gene>
<dbReference type="SMART" id="SM00220">
    <property type="entry name" value="S_TKc"/>
    <property type="match status" value="1"/>
</dbReference>
<dbReference type="PROSITE" id="PS50011">
    <property type="entry name" value="PROTEIN_KINASE_DOM"/>
    <property type="match status" value="1"/>
</dbReference>